<feature type="non-terminal residue" evidence="1">
    <location>
        <position position="391"/>
    </location>
</feature>
<protein>
    <submittedName>
        <fullName evidence="1">Uncharacterized protein</fullName>
    </submittedName>
</protein>
<organism evidence="1 2">
    <name type="scientific">Candidatus Yanofskybacteria bacterium CG10_big_fil_rev_8_21_14_0_10_46_23</name>
    <dbReference type="NCBI Taxonomy" id="1975098"/>
    <lineage>
        <taxon>Bacteria</taxon>
        <taxon>Candidatus Yanofskyibacteriota</taxon>
    </lineage>
</organism>
<dbReference type="AlphaFoldDB" id="A0A2H0R4T4"/>
<evidence type="ECO:0000313" key="2">
    <source>
        <dbReference type="Proteomes" id="UP000230232"/>
    </source>
</evidence>
<name>A0A2H0R4T4_9BACT</name>
<comment type="caution">
    <text evidence="1">The sequence shown here is derived from an EMBL/GenBank/DDBJ whole genome shotgun (WGS) entry which is preliminary data.</text>
</comment>
<dbReference type="EMBL" id="PCXO01000004">
    <property type="protein sequence ID" value="PIR41523.1"/>
    <property type="molecule type" value="Genomic_DNA"/>
</dbReference>
<sequence length="391" mass="44869">MTQPHQIIANLLGVSEDILTDLDKKMTAHTGQSGVFEQLALDLARGPARREALLDRIIKLDEILNAYLGRPNLLELSKNCGLLCQTALELRRPEKGFFIKKEKAIEMLETFAPARLLEHFKSNAVRDLVEQEGFASVFGALRFVQDKDWMHTFFDKAYNDLTPDDFEERAVELKILAPGWLKVAEKFIEKKYHNVSHLKEFGVIFVIPLAIDTPGEIARIFTLLLHYLNEVPFYSSLFRKAAKTTDFASQVKSLLRGDVPESAIPESTGPVWRVVQRYLAKEDQTDFRLFEPHVNPEAEHWYKAGRDLAGLADRLGDQGEIFKAWLDLDYFGQINAGEHVSYNLIDLIMTLVTKGETKYVYHQQEALWNEIFVRYLGREKLNELIEENILT</sequence>
<proteinExistence type="predicted"/>
<evidence type="ECO:0000313" key="1">
    <source>
        <dbReference type="EMBL" id="PIR41523.1"/>
    </source>
</evidence>
<accession>A0A2H0R4T4</accession>
<gene>
    <name evidence="1" type="ORF">COV31_00235</name>
</gene>
<reference evidence="1 2" key="1">
    <citation type="submission" date="2017-09" db="EMBL/GenBank/DDBJ databases">
        <title>Depth-based differentiation of microbial function through sediment-hosted aquifers and enrichment of novel symbionts in the deep terrestrial subsurface.</title>
        <authorList>
            <person name="Probst A.J."/>
            <person name="Ladd B."/>
            <person name="Jarett J.K."/>
            <person name="Geller-Mcgrath D.E."/>
            <person name="Sieber C.M."/>
            <person name="Emerson J.B."/>
            <person name="Anantharaman K."/>
            <person name="Thomas B.C."/>
            <person name="Malmstrom R."/>
            <person name="Stieglmeier M."/>
            <person name="Klingl A."/>
            <person name="Woyke T."/>
            <person name="Ryan C.M."/>
            <person name="Banfield J.F."/>
        </authorList>
    </citation>
    <scope>NUCLEOTIDE SEQUENCE [LARGE SCALE GENOMIC DNA]</scope>
    <source>
        <strain evidence="1">CG10_big_fil_rev_8_21_14_0_10_46_23</strain>
    </source>
</reference>
<dbReference type="Proteomes" id="UP000230232">
    <property type="component" value="Unassembled WGS sequence"/>
</dbReference>